<dbReference type="InterPro" id="IPR027375">
    <property type="entry name" value="DKNYY"/>
</dbReference>
<keyword evidence="3" id="KW-1185">Reference proteome</keyword>
<evidence type="ECO:0000256" key="1">
    <source>
        <dbReference type="SAM" id="Phobius"/>
    </source>
</evidence>
<keyword evidence="1" id="KW-0472">Membrane</keyword>
<protein>
    <submittedName>
        <fullName evidence="2">DKNYY family protein</fullName>
    </submittedName>
</protein>
<feature type="transmembrane region" description="Helical" evidence="1">
    <location>
        <begin position="38"/>
        <end position="57"/>
    </location>
</feature>
<feature type="transmembrane region" description="Helical" evidence="1">
    <location>
        <begin position="6"/>
        <end position="26"/>
    </location>
</feature>
<name>A0A1N7NMJ1_9GAMM</name>
<keyword evidence="1" id="KW-1133">Transmembrane helix</keyword>
<accession>A0A1N7NMJ1</accession>
<dbReference type="STRING" id="484498.SAMN05421686_107134"/>
<dbReference type="OrthoDB" id="6316177at2"/>
<dbReference type="AlphaFoldDB" id="A0A1N7NMJ1"/>
<dbReference type="RefSeq" id="WP_076516480.1">
    <property type="nucleotide sequence ID" value="NZ_FTOH01000007.1"/>
</dbReference>
<sequence>MGLLGNILVTFALMLWPMVWIVSIMGMGGPGASNRLDWMIQLLVYMSYPIWMFGLLSLAGKSFWGLASGYFLIGCLVLFIIFNAGMFRSISNLLQGIRNEGYSVAKSTAYFNAKPIVEADAKSFDTFKGDLSYFFAYHAWDNEHTYYRGEVVEGAPGGPLEALNDLSRSRDYVASGETVIYGNTVLRGCSLSHLEFFEDIEKYWARCGEKIYYAGNIVEGADAQSFTPLNSWLAHDNYRFYECTEVTDTTADASSFQRIDGGYYRDHHRIFYLPDSTIQEVEGVDLNTFEVVYEVLGEVRSDARDAHSRYYNGERVSSH</sequence>
<keyword evidence="1" id="KW-0812">Transmembrane</keyword>
<proteinExistence type="predicted"/>
<organism evidence="2 3">
    <name type="scientific">Thalassolituus maritimus</name>
    <dbReference type="NCBI Taxonomy" id="484498"/>
    <lineage>
        <taxon>Bacteria</taxon>
        <taxon>Pseudomonadati</taxon>
        <taxon>Pseudomonadota</taxon>
        <taxon>Gammaproteobacteria</taxon>
        <taxon>Oceanospirillales</taxon>
        <taxon>Oceanospirillaceae</taxon>
        <taxon>Thalassolituus</taxon>
    </lineage>
</organism>
<evidence type="ECO:0000313" key="3">
    <source>
        <dbReference type="Proteomes" id="UP000185639"/>
    </source>
</evidence>
<gene>
    <name evidence="2" type="ORF">SAMN05421686_107134</name>
</gene>
<dbReference type="Proteomes" id="UP000185639">
    <property type="component" value="Unassembled WGS sequence"/>
</dbReference>
<dbReference type="EMBL" id="FTOH01000007">
    <property type="protein sequence ID" value="SIS99605.1"/>
    <property type="molecule type" value="Genomic_DNA"/>
</dbReference>
<dbReference type="Pfam" id="PF13644">
    <property type="entry name" value="DKNYY"/>
    <property type="match status" value="1"/>
</dbReference>
<feature type="transmembrane region" description="Helical" evidence="1">
    <location>
        <begin position="63"/>
        <end position="82"/>
    </location>
</feature>
<reference evidence="3" key="1">
    <citation type="submission" date="2017-01" db="EMBL/GenBank/DDBJ databases">
        <authorList>
            <person name="Varghese N."/>
            <person name="Submissions S."/>
        </authorList>
    </citation>
    <scope>NUCLEOTIDE SEQUENCE [LARGE SCALE GENOMIC DNA]</scope>
    <source>
        <strain evidence="3">DSM 24913</strain>
    </source>
</reference>
<evidence type="ECO:0000313" key="2">
    <source>
        <dbReference type="EMBL" id="SIS99605.1"/>
    </source>
</evidence>